<dbReference type="EMBL" id="CP045908">
    <property type="protein sequence ID" value="QQP33138.1"/>
    <property type="molecule type" value="Genomic_DNA"/>
</dbReference>
<gene>
    <name evidence="2" type="ORF">FKW44_024418</name>
    <name evidence="1" type="ORF">FKW44_024820</name>
</gene>
<proteinExistence type="predicted"/>
<accession>A0A7T8GN69</accession>
<feature type="non-terminal residue" evidence="2">
    <location>
        <position position="58"/>
    </location>
</feature>
<dbReference type="AlphaFoldDB" id="A0A7T8GN69"/>
<reference evidence="2" key="2">
    <citation type="journal article" name="Sci. Data">
        <title>Chromosome-scale genome assembly of the sea louse Caligus rogercresseyi by SMRT sequencing and Hi-C analysis.</title>
        <authorList>
            <person name="Gallardo-Escarate C."/>
            <person name="Valenzuela-Munoz V."/>
            <person name="Nunez-Acuna G."/>
            <person name="Valenzuela-Miranda D."/>
            <person name="Goncalves A.T."/>
            <person name="Escobar-Sepulveda H."/>
            <person name="Liachko I."/>
            <person name="Nelson B."/>
            <person name="Roberts S."/>
            <person name="Warren W."/>
        </authorList>
    </citation>
    <scope>NUCLEOTIDE SEQUENCE</scope>
    <source>
        <tissue evidence="2">Whole tissue</tissue>
    </source>
</reference>
<organism evidence="2 3">
    <name type="scientific">Caligus rogercresseyi</name>
    <name type="common">Sea louse</name>
    <dbReference type="NCBI Taxonomy" id="217165"/>
    <lineage>
        <taxon>Eukaryota</taxon>
        <taxon>Metazoa</taxon>
        <taxon>Ecdysozoa</taxon>
        <taxon>Arthropoda</taxon>
        <taxon>Crustacea</taxon>
        <taxon>Multicrustacea</taxon>
        <taxon>Hexanauplia</taxon>
        <taxon>Copepoda</taxon>
        <taxon>Siphonostomatoida</taxon>
        <taxon>Caligidae</taxon>
        <taxon>Caligus</taxon>
    </lineage>
</organism>
<dbReference type="Proteomes" id="UP000595437">
    <property type="component" value="Chromosome 20"/>
</dbReference>
<evidence type="ECO:0000313" key="1">
    <source>
        <dbReference type="EMBL" id="QQP32492.1"/>
    </source>
</evidence>
<evidence type="ECO:0000313" key="3">
    <source>
        <dbReference type="Proteomes" id="UP000595437"/>
    </source>
</evidence>
<name>A0A7T8GN69_CALRO</name>
<sequence length="58" mass="6935">MRIHRDYFRDGFDFLRENVVSPSFKKWEVVDSTVPAMKMDISVMNPLIRAQEELFRVS</sequence>
<protein>
    <submittedName>
        <fullName evidence="2">Cytochrome b-c1 complex subunit 2 mitochondrial</fullName>
    </submittedName>
</protein>
<keyword evidence="3" id="KW-1185">Reference proteome</keyword>
<dbReference type="EMBL" id="CP045909">
    <property type="protein sequence ID" value="QQP32492.1"/>
    <property type="molecule type" value="Genomic_DNA"/>
</dbReference>
<evidence type="ECO:0000313" key="2">
    <source>
        <dbReference type="EMBL" id="QQP33138.1"/>
    </source>
</evidence>
<dbReference type="Proteomes" id="UP000595437">
    <property type="component" value="Chromosome 19"/>
</dbReference>
<reference evidence="3" key="1">
    <citation type="submission" date="2021-01" db="EMBL/GenBank/DDBJ databases">
        <title>Caligus Genome Assembly.</title>
        <authorList>
            <person name="Gallardo-Escarate C."/>
        </authorList>
    </citation>
    <scope>NUCLEOTIDE SEQUENCE [LARGE SCALE GENOMIC DNA]</scope>
</reference>